<dbReference type="NCBIfam" id="NF038027">
    <property type="entry name" value="TssQ_fam"/>
    <property type="match status" value="1"/>
</dbReference>
<dbReference type="Proteomes" id="UP000092213">
    <property type="component" value="Chromosome"/>
</dbReference>
<feature type="chain" id="PRO_5008258596" description="Type VI secretion protein" evidence="1">
    <location>
        <begin position="22"/>
        <end position="131"/>
    </location>
</feature>
<dbReference type="AlphaFoldDB" id="A0A193G4R2"/>
<gene>
    <name evidence="2" type="ORF">BAU08_22240</name>
</gene>
<keyword evidence="1" id="KW-0732">Signal</keyword>
<evidence type="ECO:0000313" key="3">
    <source>
        <dbReference type="Proteomes" id="UP000092213"/>
    </source>
</evidence>
<proteinExistence type="predicted"/>
<sequence>MAGPSGSRLRHALAWGFLALAASGCATTSPAARQALQTVRDQYMAGDYGAVIRTVATSETLATAPDDTRVEALKLQAYSYCLTRYTRLCEDGFLRILRIEPSFRLPANESGHPMWGPVFEHARQVARSGSA</sequence>
<dbReference type="InterPro" id="IPR047780">
    <property type="entry name" value="TssQ-like"/>
</dbReference>
<organism evidence="2 3">
    <name type="scientific">Bordetella bronchialis</name>
    <dbReference type="NCBI Taxonomy" id="463025"/>
    <lineage>
        <taxon>Bacteria</taxon>
        <taxon>Pseudomonadati</taxon>
        <taxon>Pseudomonadota</taxon>
        <taxon>Betaproteobacteria</taxon>
        <taxon>Burkholderiales</taxon>
        <taxon>Alcaligenaceae</taxon>
        <taxon>Bordetella</taxon>
    </lineage>
</organism>
<dbReference type="STRING" id="463025.BAU08_22240"/>
<evidence type="ECO:0000313" key="2">
    <source>
        <dbReference type="EMBL" id="ANN74982.1"/>
    </source>
</evidence>
<protein>
    <recommendedName>
        <fullName evidence="4">Type VI secretion protein</fullName>
    </recommendedName>
</protein>
<dbReference type="RefSeq" id="WP_066672983.1">
    <property type="nucleotide sequence ID" value="NZ_CP016171.1"/>
</dbReference>
<dbReference type="EMBL" id="CP016171">
    <property type="protein sequence ID" value="ANN74982.1"/>
    <property type="molecule type" value="Genomic_DNA"/>
</dbReference>
<evidence type="ECO:0008006" key="4">
    <source>
        <dbReference type="Google" id="ProtNLM"/>
    </source>
</evidence>
<feature type="signal peptide" evidence="1">
    <location>
        <begin position="1"/>
        <end position="21"/>
    </location>
</feature>
<evidence type="ECO:0000256" key="1">
    <source>
        <dbReference type="SAM" id="SignalP"/>
    </source>
</evidence>
<name>A0A193G4R2_9BORD</name>
<accession>A0A193G4R2</accession>
<reference evidence="2 3" key="1">
    <citation type="submission" date="2016-06" db="EMBL/GenBank/DDBJ databases">
        <title>Complete genome sequences of Bordetella bronchialis and Bordetella flabilis.</title>
        <authorList>
            <person name="LiPuma J.J."/>
            <person name="Spilker T."/>
        </authorList>
    </citation>
    <scope>NUCLEOTIDE SEQUENCE [LARGE SCALE GENOMIC DNA]</scope>
    <source>
        <strain evidence="2 3">AU17976</strain>
    </source>
</reference>